<keyword evidence="4 6" id="KW-1133">Transmembrane helix</keyword>
<dbReference type="OrthoDB" id="9801356at2"/>
<dbReference type="GO" id="GO:0046873">
    <property type="term" value="F:metal ion transmembrane transporter activity"/>
    <property type="evidence" value="ECO:0007669"/>
    <property type="project" value="InterPro"/>
</dbReference>
<proteinExistence type="inferred from homology"/>
<evidence type="ECO:0000256" key="4">
    <source>
        <dbReference type="ARBA" id="ARBA00022989"/>
    </source>
</evidence>
<sequence length="191" mass="19519">MEALIVSAGVVALAEIGDKTMLLALVLAARFRAPALVIAGILVATLANHGLAALVGVSAAELLDGAWLRWIVGLSFLAMAGWTLIPDKADDLNVEPRRRFGPFLATTAAFFLVEIGDKTQLATVVLAARFDSILIVTIGTTAGMLAVNAPTVLLGGALSERLPLGAIRAAAAAIFAVLGILTLAAPETIGA</sequence>
<evidence type="ECO:0000313" key="8">
    <source>
        <dbReference type="Proteomes" id="UP000229498"/>
    </source>
</evidence>
<evidence type="ECO:0000256" key="3">
    <source>
        <dbReference type="ARBA" id="ARBA00022692"/>
    </source>
</evidence>
<dbReference type="Proteomes" id="UP000229498">
    <property type="component" value="Unassembled WGS sequence"/>
</dbReference>
<protein>
    <recommendedName>
        <fullName evidence="6">GDT1 family protein</fullName>
    </recommendedName>
</protein>
<gene>
    <name evidence="7" type="ORF">CVT23_08720</name>
</gene>
<keyword evidence="8" id="KW-1185">Reference proteome</keyword>
<evidence type="ECO:0000313" key="7">
    <source>
        <dbReference type="EMBL" id="PJK29850.1"/>
    </source>
</evidence>
<evidence type="ECO:0000256" key="2">
    <source>
        <dbReference type="ARBA" id="ARBA00009190"/>
    </source>
</evidence>
<dbReference type="InterPro" id="IPR001727">
    <property type="entry name" value="GDT1-like"/>
</dbReference>
<dbReference type="EMBL" id="PHIG01000031">
    <property type="protein sequence ID" value="PJK29850.1"/>
    <property type="molecule type" value="Genomic_DNA"/>
</dbReference>
<dbReference type="PANTHER" id="PTHR12608:SF1">
    <property type="entry name" value="TRANSMEMBRANE PROTEIN 165"/>
    <property type="match status" value="1"/>
</dbReference>
<dbReference type="RefSeq" id="WP_109793127.1">
    <property type="nucleotide sequence ID" value="NZ_PHIG01000031.1"/>
</dbReference>
<feature type="transmembrane region" description="Helical" evidence="6">
    <location>
        <begin position="133"/>
        <end position="154"/>
    </location>
</feature>
<dbReference type="PANTHER" id="PTHR12608">
    <property type="entry name" value="TRANSMEMBRANE PROTEIN HTP-1 RELATED"/>
    <property type="match status" value="1"/>
</dbReference>
<comment type="caution">
    <text evidence="6">Lacks conserved residue(s) required for the propagation of feature annotation.</text>
</comment>
<organism evidence="7 8">
    <name type="scientific">Minwuia thermotolerans</name>
    <dbReference type="NCBI Taxonomy" id="2056226"/>
    <lineage>
        <taxon>Bacteria</taxon>
        <taxon>Pseudomonadati</taxon>
        <taxon>Pseudomonadota</taxon>
        <taxon>Alphaproteobacteria</taxon>
        <taxon>Minwuiales</taxon>
        <taxon>Minwuiaceae</taxon>
        <taxon>Minwuia</taxon>
    </lineage>
</organism>
<keyword evidence="5 6" id="KW-0472">Membrane</keyword>
<comment type="caution">
    <text evidence="7">The sequence shown here is derived from an EMBL/GenBank/DDBJ whole genome shotgun (WGS) entry which is preliminary data.</text>
</comment>
<dbReference type="AlphaFoldDB" id="A0A2M9G2D2"/>
<dbReference type="Pfam" id="PF01169">
    <property type="entry name" value="GDT1"/>
    <property type="match status" value="2"/>
</dbReference>
<feature type="transmembrane region" description="Helical" evidence="6">
    <location>
        <begin position="67"/>
        <end position="85"/>
    </location>
</feature>
<evidence type="ECO:0000256" key="6">
    <source>
        <dbReference type="RuleBase" id="RU365102"/>
    </source>
</evidence>
<comment type="similarity">
    <text evidence="2 6">Belongs to the GDT1 family.</text>
</comment>
<feature type="transmembrane region" description="Helical" evidence="6">
    <location>
        <begin position="33"/>
        <end position="55"/>
    </location>
</feature>
<accession>A0A2M9G2D2</accession>
<feature type="transmembrane region" description="Helical" evidence="6">
    <location>
        <begin position="166"/>
        <end position="185"/>
    </location>
</feature>
<name>A0A2M9G2D2_9PROT</name>
<evidence type="ECO:0000256" key="1">
    <source>
        <dbReference type="ARBA" id="ARBA00004141"/>
    </source>
</evidence>
<keyword evidence="3 6" id="KW-0812">Transmembrane</keyword>
<dbReference type="GO" id="GO:0016020">
    <property type="term" value="C:membrane"/>
    <property type="evidence" value="ECO:0007669"/>
    <property type="project" value="UniProtKB-SubCell"/>
</dbReference>
<comment type="subcellular location">
    <subcellularLocation>
        <location evidence="1 6">Membrane</location>
        <topology evidence="1 6">Multi-pass membrane protein</topology>
    </subcellularLocation>
</comment>
<evidence type="ECO:0000256" key="5">
    <source>
        <dbReference type="ARBA" id="ARBA00023136"/>
    </source>
</evidence>
<reference evidence="7 8" key="1">
    <citation type="submission" date="2017-11" db="EMBL/GenBank/DDBJ databases">
        <title>Draft genome sequence of Rhizobiales bacterium SY3-13.</title>
        <authorList>
            <person name="Sun C."/>
        </authorList>
    </citation>
    <scope>NUCLEOTIDE SEQUENCE [LARGE SCALE GENOMIC DNA]</scope>
    <source>
        <strain evidence="7 8">SY3-13</strain>
    </source>
</reference>